<dbReference type="InterPro" id="IPR050904">
    <property type="entry name" value="Adhesion/Biosynth-related"/>
</dbReference>
<name>A0ABT3C4U2_9MYCO</name>
<feature type="compositionally biased region" description="Low complexity" evidence="1">
    <location>
        <begin position="26"/>
        <end position="44"/>
    </location>
</feature>
<dbReference type="PANTHER" id="PTHR10900">
    <property type="entry name" value="PERIOSTIN-RELATED"/>
    <property type="match status" value="1"/>
</dbReference>
<keyword evidence="2" id="KW-0732">Signal</keyword>
<organism evidence="4 5">
    <name type="scientific">Mycolicibacterium komossense</name>
    <dbReference type="NCBI Taxonomy" id="1779"/>
    <lineage>
        <taxon>Bacteria</taxon>
        <taxon>Bacillati</taxon>
        <taxon>Actinomycetota</taxon>
        <taxon>Actinomycetes</taxon>
        <taxon>Mycobacteriales</taxon>
        <taxon>Mycobacteriaceae</taxon>
        <taxon>Mycolicibacterium</taxon>
    </lineage>
</organism>
<reference evidence="4 5" key="1">
    <citation type="journal article" date="2022" name="BMC Genomics">
        <title>Comparative genome analysis of mycobacteria focusing on tRNA and non-coding RNA.</title>
        <authorList>
            <person name="Behra P.R.K."/>
            <person name="Pettersson B.M.F."/>
            <person name="Ramesh M."/>
            <person name="Das S."/>
            <person name="Dasgupta S."/>
            <person name="Kirsebom L.A."/>
        </authorList>
    </citation>
    <scope>NUCLEOTIDE SEQUENCE [LARGE SCALE GENOMIC DNA]</scope>
    <source>
        <strain evidence="4 5">DSM 44078</strain>
    </source>
</reference>
<feature type="domain" description="FAS1" evidence="3">
    <location>
        <begin position="72"/>
        <end position="205"/>
    </location>
</feature>
<dbReference type="PANTHER" id="PTHR10900:SF77">
    <property type="entry name" value="FI19380P1"/>
    <property type="match status" value="1"/>
</dbReference>
<feature type="chain" id="PRO_5046232149" evidence="2">
    <location>
        <begin position="30"/>
        <end position="253"/>
    </location>
</feature>
<gene>
    <name evidence="4" type="ORF">H7J73_00340</name>
</gene>
<dbReference type="SMART" id="SM00554">
    <property type="entry name" value="FAS1"/>
    <property type="match status" value="1"/>
</dbReference>
<dbReference type="PROSITE" id="PS50213">
    <property type="entry name" value="FAS1"/>
    <property type="match status" value="1"/>
</dbReference>
<sequence>MTTRTKTLGVAAAITAIAFSIPTAVTASADDPTPTPTTTVSTPVAPIPDPQGPGCDAYKAGLPAGGATAVAKLSASQAIAANPDLKTFNAAISGQLNPAVNIVSVLDNGPYIVFAPTDEAFAKLDPAQLDALKADPAALTSLVYYHMVLGLLGADEVHGKFPTQQGKQITVTGKGGDIKVDDVAKVVCGDIQPANSRIYMIDTVLNPADALPGNETATTSPTSTTATTPTTPSTTAATPTSSAPAAAPASPTA</sequence>
<accession>A0ABT3C4U2</accession>
<feature type="compositionally biased region" description="Low complexity" evidence="1">
    <location>
        <begin position="216"/>
        <end position="253"/>
    </location>
</feature>
<dbReference type="EMBL" id="JACKTY010000004">
    <property type="protein sequence ID" value="MCV7224495.1"/>
    <property type="molecule type" value="Genomic_DNA"/>
</dbReference>
<evidence type="ECO:0000313" key="5">
    <source>
        <dbReference type="Proteomes" id="UP001526201"/>
    </source>
</evidence>
<dbReference type="Pfam" id="PF02469">
    <property type="entry name" value="Fasciclin"/>
    <property type="match status" value="1"/>
</dbReference>
<protein>
    <submittedName>
        <fullName evidence="4">Fasciclin domain-containing protein</fullName>
    </submittedName>
</protein>
<comment type="caution">
    <text evidence="4">The sequence shown here is derived from an EMBL/GenBank/DDBJ whole genome shotgun (WGS) entry which is preliminary data.</text>
</comment>
<dbReference type="Gene3D" id="2.30.180.10">
    <property type="entry name" value="FAS1 domain"/>
    <property type="match status" value="1"/>
</dbReference>
<keyword evidence="5" id="KW-1185">Reference proteome</keyword>
<evidence type="ECO:0000256" key="2">
    <source>
        <dbReference type="SAM" id="SignalP"/>
    </source>
</evidence>
<dbReference type="InterPro" id="IPR000782">
    <property type="entry name" value="FAS1_domain"/>
</dbReference>
<dbReference type="Proteomes" id="UP001526201">
    <property type="component" value="Unassembled WGS sequence"/>
</dbReference>
<feature type="region of interest" description="Disordered" evidence="1">
    <location>
        <begin position="211"/>
        <end position="253"/>
    </location>
</feature>
<evidence type="ECO:0000313" key="4">
    <source>
        <dbReference type="EMBL" id="MCV7224495.1"/>
    </source>
</evidence>
<dbReference type="InterPro" id="IPR036378">
    <property type="entry name" value="FAS1_dom_sf"/>
</dbReference>
<dbReference type="RefSeq" id="WP_264065226.1">
    <property type="nucleotide sequence ID" value="NZ_JACKTY010000004.1"/>
</dbReference>
<evidence type="ECO:0000259" key="3">
    <source>
        <dbReference type="PROSITE" id="PS50213"/>
    </source>
</evidence>
<feature type="signal peptide" evidence="2">
    <location>
        <begin position="1"/>
        <end position="29"/>
    </location>
</feature>
<proteinExistence type="predicted"/>
<feature type="region of interest" description="Disordered" evidence="1">
    <location>
        <begin position="26"/>
        <end position="46"/>
    </location>
</feature>
<evidence type="ECO:0000256" key="1">
    <source>
        <dbReference type="SAM" id="MobiDB-lite"/>
    </source>
</evidence>
<dbReference type="SUPFAM" id="SSF82153">
    <property type="entry name" value="FAS1 domain"/>
    <property type="match status" value="1"/>
</dbReference>